<feature type="compositionally biased region" description="Polar residues" evidence="6">
    <location>
        <begin position="195"/>
        <end position="213"/>
    </location>
</feature>
<proteinExistence type="inferred from homology"/>
<comment type="similarity">
    <text evidence="2">Belongs to the major facilitator superfamily. Nitrate/nitrite porter (TC 2.A.1.8) family.</text>
</comment>
<dbReference type="PANTHER" id="PTHR23515">
    <property type="entry name" value="HIGH-AFFINITY NITRATE TRANSPORTER 2.3"/>
    <property type="match status" value="1"/>
</dbReference>
<name>A0AA88YJW8_PINIB</name>
<evidence type="ECO:0000313" key="8">
    <source>
        <dbReference type="EMBL" id="KAK3098284.1"/>
    </source>
</evidence>
<evidence type="ECO:0000256" key="2">
    <source>
        <dbReference type="ARBA" id="ARBA00008432"/>
    </source>
</evidence>
<evidence type="ECO:0000256" key="5">
    <source>
        <dbReference type="ARBA" id="ARBA00023136"/>
    </source>
</evidence>
<evidence type="ECO:0000256" key="3">
    <source>
        <dbReference type="ARBA" id="ARBA00022692"/>
    </source>
</evidence>
<feature type="region of interest" description="Disordered" evidence="6">
    <location>
        <begin position="195"/>
        <end position="236"/>
    </location>
</feature>
<keyword evidence="3 7" id="KW-0812">Transmembrane</keyword>
<keyword evidence="9" id="KW-1185">Reference proteome</keyword>
<dbReference type="InterPro" id="IPR011701">
    <property type="entry name" value="MFS"/>
</dbReference>
<dbReference type="EMBL" id="VSWD01000007">
    <property type="protein sequence ID" value="KAK3098284.1"/>
    <property type="molecule type" value="Genomic_DNA"/>
</dbReference>
<evidence type="ECO:0000256" key="7">
    <source>
        <dbReference type="SAM" id="Phobius"/>
    </source>
</evidence>
<dbReference type="GO" id="GO:0015112">
    <property type="term" value="F:nitrate transmembrane transporter activity"/>
    <property type="evidence" value="ECO:0007669"/>
    <property type="project" value="InterPro"/>
</dbReference>
<feature type="transmembrane region" description="Helical" evidence="7">
    <location>
        <begin position="70"/>
        <end position="88"/>
    </location>
</feature>
<accession>A0AA88YJW8</accession>
<sequence>MHANVCYRREKRSVLAVYLVVEVSIHFIDYLNALEMQVEIANTGTASVAATIIVRVIIGPLCDRFGPRRVMSALLIGGAIPMALTGLVKNGIELLVVRLCIGILGGCFVPCQFWTSVMFNSKIVGTANAVVGGWGNLGGGFTFILMPGIFEGVKAAGADPFLAWKISVVIPAVVCIGIGILILFTADDSPQGSWSERLTTTSQSEITANGSNKKLNHTLEPGFDQKPTTKVDVSVPEPEEESTCSCKRSFWLVVTVVILIIHYGMCFGIEISVNTVLNLYLLYKFKKPGCVEGGSNSLNSTIMSTTATLALNGTTLPPVTTTVDEYECSVLDQTTASLIASLFGLMNLFARALGGLFSDVLRSKFALPGRILGHMICMLGEGVMLIIFSQIETVPIAVLVIIFFSLFVQMSEGTTYCNSSLHSP</sequence>
<comment type="caution">
    <text evidence="8">The sequence shown here is derived from an EMBL/GenBank/DDBJ whole genome shotgun (WGS) entry which is preliminary data.</text>
</comment>
<protein>
    <recommendedName>
        <fullName evidence="10">Nitrate/nitrite transporter</fullName>
    </recommendedName>
</protein>
<keyword evidence="4 7" id="KW-1133">Transmembrane helix</keyword>
<dbReference type="Pfam" id="PF07690">
    <property type="entry name" value="MFS_1"/>
    <property type="match status" value="1"/>
</dbReference>
<organism evidence="8 9">
    <name type="scientific">Pinctada imbricata</name>
    <name type="common">Atlantic pearl-oyster</name>
    <name type="synonym">Pinctada martensii</name>
    <dbReference type="NCBI Taxonomy" id="66713"/>
    <lineage>
        <taxon>Eukaryota</taxon>
        <taxon>Metazoa</taxon>
        <taxon>Spiralia</taxon>
        <taxon>Lophotrochozoa</taxon>
        <taxon>Mollusca</taxon>
        <taxon>Bivalvia</taxon>
        <taxon>Autobranchia</taxon>
        <taxon>Pteriomorphia</taxon>
        <taxon>Pterioida</taxon>
        <taxon>Pterioidea</taxon>
        <taxon>Pteriidae</taxon>
        <taxon>Pinctada</taxon>
    </lineage>
</organism>
<feature type="transmembrane region" description="Helical" evidence="7">
    <location>
        <begin position="40"/>
        <end position="58"/>
    </location>
</feature>
<dbReference type="SUPFAM" id="SSF103473">
    <property type="entry name" value="MFS general substrate transporter"/>
    <property type="match status" value="1"/>
</dbReference>
<gene>
    <name evidence="8" type="ORF">FSP39_017955</name>
</gene>
<feature type="transmembrane region" description="Helical" evidence="7">
    <location>
        <begin position="12"/>
        <end position="28"/>
    </location>
</feature>
<keyword evidence="5 7" id="KW-0472">Membrane</keyword>
<evidence type="ECO:0008006" key="10">
    <source>
        <dbReference type="Google" id="ProtNLM"/>
    </source>
</evidence>
<evidence type="ECO:0000256" key="1">
    <source>
        <dbReference type="ARBA" id="ARBA00004141"/>
    </source>
</evidence>
<dbReference type="InterPro" id="IPR044772">
    <property type="entry name" value="NO3_transporter"/>
</dbReference>
<evidence type="ECO:0000313" key="9">
    <source>
        <dbReference type="Proteomes" id="UP001186944"/>
    </source>
</evidence>
<dbReference type="InterPro" id="IPR036259">
    <property type="entry name" value="MFS_trans_sf"/>
</dbReference>
<comment type="subcellular location">
    <subcellularLocation>
        <location evidence="1">Membrane</location>
        <topology evidence="1">Multi-pass membrane protein</topology>
    </subcellularLocation>
</comment>
<dbReference type="GO" id="GO:0016020">
    <property type="term" value="C:membrane"/>
    <property type="evidence" value="ECO:0007669"/>
    <property type="project" value="UniProtKB-SubCell"/>
</dbReference>
<dbReference type="Proteomes" id="UP001186944">
    <property type="component" value="Unassembled WGS sequence"/>
</dbReference>
<evidence type="ECO:0000256" key="6">
    <source>
        <dbReference type="SAM" id="MobiDB-lite"/>
    </source>
</evidence>
<dbReference type="Gene3D" id="1.20.1250.20">
    <property type="entry name" value="MFS general substrate transporter like domains"/>
    <property type="match status" value="2"/>
</dbReference>
<dbReference type="AlphaFoldDB" id="A0AA88YJW8"/>
<feature type="transmembrane region" description="Helical" evidence="7">
    <location>
        <begin position="250"/>
        <end position="273"/>
    </location>
</feature>
<evidence type="ECO:0000256" key="4">
    <source>
        <dbReference type="ARBA" id="ARBA00022989"/>
    </source>
</evidence>
<feature type="transmembrane region" description="Helical" evidence="7">
    <location>
        <begin position="127"/>
        <end position="150"/>
    </location>
</feature>
<feature type="transmembrane region" description="Helical" evidence="7">
    <location>
        <begin position="382"/>
        <end position="408"/>
    </location>
</feature>
<reference evidence="8" key="1">
    <citation type="submission" date="2019-08" db="EMBL/GenBank/DDBJ databases">
        <title>The improved chromosome-level genome for the pearl oyster Pinctada fucata martensii using PacBio sequencing and Hi-C.</title>
        <authorList>
            <person name="Zheng Z."/>
        </authorList>
    </citation>
    <scope>NUCLEOTIDE SEQUENCE</scope>
    <source>
        <strain evidence="8">ZZ-2019</strain>
        <tissue evidence="8">Adductor muscle</tissue>
    </source>
</reference>
<feature type="transmembrane region" description="Helical" evidence="7">
    <location>
        <begin position="94"/>
        <end position="115"/>
    </location>
</feature>
<feature type="transmembrane region" description="Helical" evidence="7">
    <location>
        <begin position="162"/>
        <end position="184"/>
    </location>
</feature>